<keyword evidence="6" id="KW-0378">Hydrolase</keyword>
<dbReference type="PANTHER" id="PTHR10120">
    <property type="entry name" value="CAAX PRENYL PROTEASE 1"/>
    <property type="match status" value="1"/>
</dbReference>
<feature type="transmembrane region" description="Helical" evidence="12">
    <location>
        <begin position="145"/>
        <end position="165"/>
    </location>
</feature>
<evidence type="ECO:0000256" key="7">
    <source>
        <dbReference type="ARBA" id="ARBA00022824"/>
    </source>
</evidence>
<feature type="domain" description="Peptidase M48" evidence="13">
    <location>
        <begin position="203"/>
        <end position="408"/>
    </location>
</feature>
<protein>
    <submittedName>
        <fullName evidence="15">Peptidase, M48 family</fullName>
    </submittedName>
</protein>
<keyword evidence="7" id="KW-0256">Endoplasmic reticulum</keyword>
<keyword evidence="11 12" id="KW-0472">Membrane</keyword>
<dbReference type="CDD" id="cd07343">
    <property type="entry name" value="M48A_Zmpste24p_like"/>
    <property type="match status" value="1"/>
</dbReference>
<evidence type="ECO:0000313" key="15">
    <source>
        <dbReference type="EMBL" id="VAX35015.1"/>
    </source>
</evidence>
<feature type="transmembrane region" description="Helical" evidence="12">
    <location>
        <begin position="287"/>
        <end position="305"/>
    </location>
</feature>
<dbReference type="Gene3D" id="3.30.2010.10">
    <property type="entry name" value="Metalloproteases ('zincins'), catalytic domain"/>
    <property type="match status" value="1"/>
</dbReference>
<keyword evidence="9 12" id="KW-1133">Transmembrane helix</keyword>
<feature type="domain" description="CAAX prenyl protease 1 N-terminal" evidence="14">
    <location>
        <begin position="26"/>
        <end position="200"/>
    </location>
</feature>
<dbReference type="GO" id="GO:0071586">
    <property type="term" value="P:CAAX-box protein processing"/>
    <property type="evidence" value="ECO:0007669"/>
    <property type="project" value="InterPro"/>
</dbReference>
<dbReference type="FunFam" id="3.30.2010.10:FF:000002">
    <property type="entry name" value="CAAX prenyl protease"/>
    <property type="match status" value="1"/>
</dbReference>
<dbReference type="EMBL" id="UOGJ01000024">
    <property type="protein sequence ID" value="VAX35015.1"/>
    <property type="molecule type" value="Genomic_DNA"/>
</dbReference>
<name>A0A3B1DT59_9ZZZZ</name>
<evidence type="ECO:0000256" key="8">
    <source>
        <dbReference type="ARBA" id="ARBA00022833"/>
    </source>
</evidence>
<feature type="transmembrane region" description="Helical" evidence="12">
    <location>
        <begin position="321"/>
        <end position="342"/>
    </location>
</feature>
<evidence type="ECO:0000256" key="4">
    <source>
        <dbReference type="ARBA" id="ARBA00022692"/>
    </source>
</evidence>
<comment type="cofactor">
    <cofactor evidence="1">
        <name>Zn(2+)</name>
        <dbReference type="ChEBI" id="CHEBI:29105"/>
    </cofactor>
</comment>
<dbReference type="GO" id="GO:0004222">
    <property type="term" value="F:metalloendopeptidase activity"/>
    <property type="evidence" value="ECO:0007669"/>
    <property type="project" value="InterPro"/>
</dbReference>
<comment type="subcellular location">
    <subcellularLocation>
        <location evidence="2">Endoplasmic reticulum membrane</location>
        <topology evidence="2">Multi-pass membrane protein</topology>
    </subcellularLocation>
</comment>
<sequence>MDYLTIILTILIGYYFLDLVVDVLNIRNLSPHLPKEFEGYYDQDKYHKSQDYLKETTKFDVVKETLSLGLLIPFILFGGFNWIDQWARGFGQGSIITGLIFSGALMLASLILSLPFSIYSTFVIEEKFGFNKTTVKTFIGDLVKEIFLGVVLGGLLLSIVLWFFGKFDSSAWLYCWAAVTIFQLFLTLIAPVTILPLFNKFIPLEEGELKTKIEKYANQQKFQLSGIFKIDGSRRSTKSNAYFTGFGRWRRIALFDTLIEKHTTDELVSILAHEIGHCKKKHITSSMIWSIFNMGIMFYILSVFLNNEGLFAAFKMEQTSIYASLVFFGFLYTPISWILSIISNVMSRKHEYEADQFAVTTYHKPESMISALKQLSVDNLSNLTPHPLAVFLSYSHPTVLQRIKAIKNGIKD</sequence>
<dbReference type="GO" id="GO:0005789">
    <property type="term" value="C:endoplasmic reticulum membrane"/>
    <property type="evidence" value="ECO:0007669"/>
    <property type="project" value="UniProtKB-SubCell"/>
</dbReference>
<evidence type="ECO:0000256" key="11">
    <source>
        <dbReference type="ARBA" id="ARBA00023136"/>
    </source>
</evidence>
<proteinExistence type="predicted"/>
<feature type="transmembrane region" description="Helical" evidence="12">
    <location>
        <begin position="65"/>
        <end position="83"/>
    </location>
</feature>
<evidence type="ECO:0000256" key="2">
    <source>
        <dbReference type="ARBA" id="ARBA00004477"/>
    </source>
</evidence>
<feature type="transmembrane region" description="Helical" evidence="12">
    <location>
        <begin position="171"/>
        <end position="198"/>
    </location>
</feature>
<keyword evidence="4 12" id="KW-0812">Transmembrane</keyword>
<gene>
    <name evidence="15" type="ORF">MNBD_UNCLBAC01-1779</name>
</gene>
<keyword evidence="3" id="KW-0645">Protease</keyword>
<evidence type="ECO:0000256" key="12">
    <source>
        <dbReference type="SAM" id="Phobius"/>
    </source>
</evidence>
<evidence type="ECO:0000259" key="13">
    <source>
        <dbReference type="Pfam" id="PF01435"/>
    </source>
</evidence>
<evidence type="ECO:0000256" key="6">
    <source>
        <dbReference type="ARBA" id="ARBA00022801"/>
    </source>
</evidence>
<dbReference type="GO" id="GO:0046872">
    <property type="term" value="F:metal ion binding"/>
    <property type="evidence" value="ECO:0007669"/>
    <property type="project" value="UniProtKB-KW"/>
</dbReference>
<evidence type="ECO:0000256" key="3">
    <source>
        <dbReference type="ARBA" id="ARBA00022670"/>
    </source>
</evidence>
<keyword evidence="5" id="KW-0479">Metal-binding</keyword>
<evidence type="ECO:0000259" key="14">
    <source>
        <dbReference type="Pfam" id="PF16491"/>
    </source>
</evidence>
<feature type="transmembrane region" description="Helical" evidence="12">
    <location>
        <begin position="6"/>
        <end position="26"/>
    </location>
</feature>
<dbReference type="InterPro" id="IPR001915">
    <property type="entry name" value="Peptidase_M48"/>
</dbReference>
<dbReference type="AlphaFoldDB" id="A0A3B1DT59"/>
<evidence type="ECO:0000256" key="5">
    <source>
        <dbReference type="ARBA" id="ARBA00022723"/>
    </source>
</evidence>
<dbReference type="InterPro" id="IPR032456">
    <property type="entry name" value="Peptidase_M48_N"/>
</dbReference>
<reference evidence="15" key="1">
    <citation type="submission" date="2018-06" db="EMBL/GenBank/DDBJ databases">
        <authorList>
            <person name="Zhirakovskaya E."/>
        </authorList>
    </citation>
    <scope>NUCLEOTIDE SEQUENCE</scope>
</reference>
<feature type="transmembrane region" description="Helical" evidence="12">
    <location>
        <begin position="95"/>
        <end position="124"/>
    </location>
</feature>
<dbReference type="InterPro" id="IPR027057">
    <property type="entry name" value="CAXX_Prtase_1"/>
</dbReference>
<dbReference type="Pfam" id="PF01435">
    <property type="entry name" value="Peptidase_M48"/>
    <property type="match status" value="1"/>
</dbReference>
<evidence type="ECO:0000256" key="10">
    <source>
        <dbReference type="ARBA" id="ARBA00023049"/>
    </source>
</evidence>
<keyword evidence="8" id="KW-0862">Zinc</keyword>
<keyword evidence="10" id="KW-0482">Metalloprotease</keyword>
<dbReference type="Pfam" id="PF16491">
    <property type="entry name" value="Peptidase_M48_N"/>
    <property type="match status" value="1"/>
</dbReference>
<organism evidence="15">
    <name type="scientific">hydrothermal vent metagenome</name>
    <dbReference type="NCBI Taxonomy" id="652676"/>
    <lineage>
        <taxon>unclassified sequences</taxon>
        <taxon>metagenomes</taxon>
        <taxon>ecological metagenomes</taxon>
    </lineage>
</organism>
<accession>A0A3B1DT59</accession>
<evidence type="ECO:0000256" key="9">
    <source>
        <dbReference type="ARBA" id="ARBA00022989"/>
    </source>
</evidence>
<evidence type="ECO:0000256" key="1">
    <source>
        <dbReference type="ARBA" id="ARBA00001947"/>
    </source>
</evidence>